<organism evidence="2 3">
    <name type="scientific">Aspergillus vadensis (strain CBS 113365 / IMI 142717 / IBT 24658)</name>
    <dbReference type="NCBI Taxonomy" id="1448311"/>
    <lineage>
        <taxon>Eukaryota</taxon>
        <taxon>Fungi</taxon>
        <taxon>Dikarya</taxon>
        <taxon>Ascomycota</taxon>
        <taxon>Pezizomycotina</taxon>
        <taxon>Eurotiomycetes</taxon>
        <taxon>Eurotiomycetidae</taxon>
        <taxon>Eurotiales</taxon>
        <taxon>Aspergillaceae</taxon>
        <taxon>Aspergillus</taxon>
        <taxon>Aspergillus subgen. Circumdati</taxon>
    </lineage>
</organism>
<dbReference type="AlphaFoldDB" id="A0A319BD49"/>
<feature type="region of interest" description="Disordered" evidence="1">
    <location>
        <begin position="1"/>
        <end position="249"/>
    </location>
</feature>
<sequence length="418" mass="46008">RASSRRSAGPQFASTPRFFLSQTPASSRPSQEIDSIDQDDFAYATPAPSARYIKREREQVPTPRPKEFIEDSDQPDDDAAPNEGELQSSSPPEPGELDAAFDEVFGSIRDRQKRRRVSGHNDADNTPSVQRRRPADRILSSSPDPPVAAADETTLSVQFQTPKQIRPDPEFRKPVRPAETPHPVTPASINPSSLQPRRFVLSASQLPPTFVLPRSPSPQEDDDPTGIPTPFSPSSRALRRRGRHRSAAHNYVPGGMAAEVRSWILEMGAKREQQQTSPSNYRRTDPPSLDTYAIAIRITRARQSTLPSCGALAFTQGHAVDSSETNETDTQTQTQIKNVLLLGPPRQQKSRHAASHIPDLEPGDVVGVFRGLAWEVDLGEPAPALEVGLDLDGLSQSDRSHMQSAGKWHVGLEWELIS</sequence>
<feature type="non-terminal residue" evidence="2">
    <location>
        <position position="1"/>
    </location>
</feature>
<feature type="compositionally biased region" description="Polar residues" evidence="1">
    <location>
        <begin position="20"/>
        <end position="33"/>
    </location>
</feature>
<proteinExistence type="predicted"/>
<name>A0A319BD49_ASPVC</name>
<evidence type="ECO:0000256" key="1">
    <source>
        <dbReference type="SAM" id="MobiDB-lite"/>
    </source>
</evidence>
<dbReference type="RefSeq" id="XP_025563668.1">
    <property type="nucleotide sequence ID" value="XM_025702978.1"/>
</dbReference>
<dbReference type="Proteomes" id="UP000248405">
    <property type="component" value="Unassembled WGS sequence"/>
</dbReference>
<feature type="compositionally biased region" description="Basic residues" evidence="1">
    <location>
        <begin position="237"/>
        <end position="247"/>
    </location>
</feature>
<dbReference type="GeneID" id="37207570"/>
<protein>
    <submittedName>
        <fullName evidence="2">Uncharacterized protein</fullName>
    </submittedName>
</protein>
<reference evidence="2" key="1">
    <citation type="submission" date="2016-12" db="EMBL/GenBank/DDBJ databases">
        <title>The genomes of Aspergillus section Nigri reveals drivers in fungal speciation.</title>
        <authorList>
            <consortium name="DOE Joint Genome Institute"/>
            <person name="Vesth T.C."/>
            <person name="Nybo J."/>
            <person name="Theobald S."/>
            <person name="Brandl J."/>
            <person name="Frisvad J.C."/>
            <person name="Nielsen K.F."/>
            <person name="Lyhne E.K."/>
            <person name="Kogle M.E."/>
            <person name="Kuo A."/>
            <person name="Riley R."/>
            <person name="Clum A."/>
            <person name="Nolan M."/>
            <person name="Lipzen A."/>
            <person name="Salamov A."/>
            <person name="Henrissat B."/>
            <person name="Wiebenga A."/>
            <person name="De Vries R.P."/>
            <person name="Grigoriev I.V."/>
            <person name="Mortensen U.H."/>
            <person name="Andersen M.R."/>
            <person name="Baker S.E."/>
        </authorList>
    </citation>
    <scope>NUCLEOTIDE SEQUENCE [LARGE SCALE GENOMIC DNA]</scope>
    <source>
        <strain evidence="2">CBS 113365</strain>
    </source>
</reference>
<evidence type="ECO:0000313" key="2">
    <source>
        <dbReference type="EMBL" id="PYH69874.1"/>
    </source>
</evidence>
<feature type="compositionally biased region" description="Polar residues" evidence="1">
    <location>
        <begin position="153"/>
        <end position="163"/>
    </location>
</feature>
<keyword evidence="3" id="KW-1185">Reference proteome</keyword>
<dbReference type="OrthoDB" id="5389296at2759"/>
<feature type="compositionally biased region" description="Basic and acidic residues" evidence="1">
    <location>
        <begin position="53"/>
        <end position="69"/>
    </location>
</feature>
<accession>A0A319BD49</accession>
<feature type="compositionally biased region" description="Acidic residues" evidence="1">
    <location>
        <begin position="70"/>
        <end position="80"/>
    </location>
</feature>
<dbReference type="EMBL" id="KZ821622">
    <property type="protein sequence ID" value="PYH69874.1"/>
    <property type="molecule type" value="Genomic_DNA"/>
</dbReference>
<evidence type="ECO:0000313" key="3">
    <source>
        <dbReference type="Proteomes" id="UP000248405"/>
    </source>
</evidence>
<gene>
    <name evidence="2" type="ORF">BO88DRAFT_338423</name>
</gene>